<reference evidence="3" key="2">
    <citation type="submission" date="2015-01" db="EMBL/GenBank/DDBJ databases">
        <title>Evolutionary Origins and Diversification of the Mycorrhizal Mutualists.</title>
        <authorList>
            <consortium name="DOE Joint Genome Institute"/>
            <consortium name="Mycorrhizal Genomics Consortium"/>
            <person name="Kohler A."/>
            <person name="Kuo A."/>
            <person name="Nagy L.G."/>
            <person name="Floudas D."/>
            <person name="Copeland A."/>
            <person name="Barry K.W."/>
            <person name="Cichocki N."/>
            <person name="Veneault-Fourrey C."/>
            <person name="LaButti K."/>
            <person name="Lindquist E.A."/>
            <person name="Lipzen A."/>
            <person name="Lundell T."/>
            <person name="Morin E."/>
            <person name="Murat C."/>
            <person name="Riley R."/>
            <person name="Ohm R."/>
            <person name="Sun H."/>
            <person name="Tunlid A."/>
            <person name="Henrissat B."/>
            <person name="Grigoriev I.V."/>
            <person name="Hibbett D.S."/>
            <person name="Martin F."/>
        </authorList>
    </citation>
    <scope>NUCLEOTIDE SEQUENCE [LARGE SCALE GENOMIC DNA]</scope>
    <source>
        <strain evidence="3">Zn</strain>
    </source>
</reference>
<evidence type="ECO:0000313" key="3">
    <source>
        <dbReference type="Proteomes" id="UP000054321"/>
    </source>
</evidence>
<accession>A0A0C3D273</accession>
<dbReference type="STRING" id="913774.A0A0C3D273"/>
<evidence type="ECO:0000313" key="2">
    <source>
        <dbReference type="EMBL" id="KIM96012.1"/>
    </source>
</evidence>
<dbReference type="Proteomes" id="UP000054321">
    <property type="component" value="Unassembled WGS sequence"/>
</dbReference>
<name>A0A0C3D273_OIDMZ</name>
<dbReference type="OrthoDB" id="1523883at2759"/>
<dbReference type="AlphaFoldDB" id="A0A0C3D273"/>
<organism evidence="2 3">
    <name type="scientific">Oidiodendron maius (strain Zn)</name>
    <dbReference type="NCBI Taxonomy" id="913774"/>
    <lineage>
        <taxon>Eukaryota</taxon>
        <taxon>Fungi</taxon>
        <taxon>Dikarya</taxon>
        <taxon>Ascomycota</taxon>
        <taxon>Pezizomycotina</taxon>
        <taxon>Leotiomycetes</taxon>
        <taxon>Leotiomycetes incertae sedis</taxon>
        <taxon>Myxotrichaceae</taxon>
        <taxon>Oidiodendron</taxon>
    </lineage>
</organism>
<dbReference type="HOGENOM" id="CLU_092535_0_0_1"/>
<reference evidence="2 3" key="1">
    <citation type="submission" date="2014-04" db="EMBL/GenBank/DDBJ databases">
        <authorList>
            <consortium name="DOE Joint Genome Institute"/>
            <person name="Kuo A."/>
            <person name="Martino E."/>
            <person name="Perotto S."/>
            <person name="Kohler A."/>
            <person name="Nagy L.G."/>
            <person name="Floudas D."/>
            <person name="Copeland A."/>
            <person name="Barry K.W."/>
            <person name="Cichocki N."/>
            <person name="Veneault-Fourrey C."/>
            <person name="LaButti K."/>
            <person name="Lindquist E.A."/>
            <person name="Lipzen A."/>
            <person name="Lundell T."/>
            <person name="Morin E."/>
            <person name="Murat C."/>
            <person name="Sun H."/>
            <person name="Tunlid A."/>
            <person name="Henrissat B."/>
            <person name="Grigoriev I.V."/>
            <person name="Hibbett D.S."/>
            <person name="Martin F."/>
            <person name="Nordberg H.P."/>
            <person name="Cantor M.N."/>
            <person name="Hua S.X."/>
        </authorList>
    </citation>
    <scope>NUCLEOTIDE SEQUENCE [LARGE SCALE GENOMIC DNA]</scope>
    <source>
        <strain evidence="2 3">Zn</strain>
    </source>
</reference>
<feature type="transmembrane region" description="Helical" evidence="1">
    <location>
        <begin position="7"/>
        <end position="25"/>
    </location>
</feature>
<feature type="transmembrane region" description="Helical" evidence="1">
    <location>
        <begin position="112"/>
        <end position="129"/>
    </location>
</feature>
<keyword evidence="3" id="KW-1185">Reference proteome</keyword>
<evidence type="ECO:0000256" key="1">
    <source>
        <dbReference type="SAM" id="Phobius"/>
    </source>
</evidence>
<feature type="transmembrane region" description="Helical" evidence="1">
    <location>
        <begin position="78"/>
        <end position="100"/>
    </location>
</feature>
<gene>
    <name evidence="2" type="ORF">OIDMADRAFT_59101</name>
</gene>
<keyword evidence="1" id="KW-0812">Transmembrane</keyword>
<dbReference type="EMBL" id="KN832885">
    <property type="protein sequence ID" value="KIM96012.1"/>
    <property type="molecule type" value="Genomic_DNA"/>
</dbReference>
<sequence>MSAARQIAVIFISIISLTLVLHSILPLKLLRIVPIISSTISLQFAYDEYAFLSCWMDPTYTAQANTLLPPWFKNWGPWGTNIVVGSFTISLASGMANFLTGREIGEVTVGRYWYMAGVAFAAAHLLIWGQKALGLLAMIRAGEPGGETTVSMGRWLEMHRLRSFAVDLPAMVCFIFAALSVMDVIV</sequence>
<proteinExistence type="predicted"/>
<keyword evidence="1" id="KW-0472">Membrane</keyword>
<keyword evidence="1" id="KW-1133">Transmembrane helix</keyword>
<protein>
    <submittedName>
        <fullName evidence="2">Uncharacterized protein</fullName>
    </submittedName>
</protein>
<feature type="transmembrane region" description="Helical" evidence="1">
    <location>
        <begin position="164"/>
        <end position="185"/>
    </location>
</feature>
<dbReference type="InParanoid" id="A0A0C3D273"/>